<dbReference type="RefSeq" id="WP_283752674.1">
    <property type="nucleotide sequence ID" value="NZ_JAQOSP010000039.1"/>
</dbReference>
<evidence type="ECO:0000313" key="5">
    <source>
        <dbReference type="EMBL" id="MDJ1168910.1"/>
    </source>
</evidence>
<accession>A0ABT7APT6</accession>
<keyword evidence="1" id="KW-0378">Hydrolase</keyword>
<keyword evidence="6" id="KW-1185">Reference proteome</keyword>
<dbReference type="CDD" id="cd09178">
    <property type="entry name" value="PLDc_N_Snf2_like"/>
    <property type="match status" value="1"/>
</dbReference>
<dbReference type="Proteomes" id="UP001235303">
    <property type="component" value="Unassembled WGS sequence"/>
</dbReference>
<dbReference type="PROSITE" id="PS51194">
    <property type="entry name" value="HELICASE_CTER"/>
    <property type="match status" value="1"/>
</dbReference>
<evidence type="ECO:0000259" key="3">
    <source>
        <dbReference type="PROSITE" id="PS51192"/>
    </source>
</evidence>
<dbReference type="SMART" id="SM00490">
    <property type="entry name" value="HELICc"/>
    <property type="match status" value="1"/>
</dbReference>
<dbReference type="InterPro" id="IPR049730">
    <property type="entry name" value="SNF2/RAD54-like_C"/>
</dbReference>
<comment type="caution">
    <text evidence="5">The sequence shown here is derived from an EMBL/GenBank/DDBJ whole genome shotgun (WGS) entry which is preliminary data.</text>
</comment>
<dbReference type="InterPro" id="IPR001650">
    <property type="entry name" value="Helicase_C-like"/>
</dbReference>
<sequence>MPIPDYVDNQQYKLESVLRQLILSDRQRNLDIATGFFRIEAWVALEEEMNQLQSLRLLIGRDPTIRPAESDRLDLLKYFRTDLRDELNQKQFTLSYKQQIDRIIAYLEQEHIQVRLYGATTGEFLHAKAYIFDSYSIVGSSNFTVPGIRKNKELNIVNKNEAIASDLRQNWFETFWNDSSVDLDYKAKLIEALNASKFGSKAYTPYQVFLKALYELFKDDSIVGEGEQTALELASFQQEGFERAIKIIERHNGCMVADAVGLGKTYIGLRVIDYYLIKLRRPRYVPKALVLCPAQLRDLVWRKKLDEFGLKADIISHEEMGRSDFDRTKYRNYDLIVIDESHNFRNSATNRYTNLTKVLGGGKRYKRVLLLTATPINNSLFDLYHQILLLTRNNDTYYREWGINNLKKYFQNLVQGKEEITTLLFQTMVRRSRQDVIKRLEAGEEIRIAGQVIRFPKRQLEKFTYNFEEIFSGLYIGIADIIDQLNLAPYNIKSYKKRLGKTEKIEVQRNRALVALQKALYLKRFESSLIAFENTVTNQARFQQKFYQLLTKENKLLDSKNFRKLLLATQLDDGEDALIDIMEKLEDIDPAGHDIGKLTEAIEADIQKLNDILDRLQQIHQSVEAGEDSDRKLIAFKDLLLTLKNQKILVFSYFKDTATYLNHELEKDTDWREAMGNPTIDLITGNTSGKQRGIKVKRFAPKANTESEEEREAIAQDSIDILICTDVLSEGQNLQDAGILVNYDLHWNPVRMIQRAGRIDRLGTDYEKLYIYNCFPEEGLESLLNLVERLQKRIADIDNNVGLDASVLGEEISNRSLEELQRLKQADSEAEKQAILEELEQVSDLVSLDEMRLPLLEFMQRIGQEVVSEIPMGIHSRKYLTINDPQYAEGGIFLAFKASDRHFWHFYPRQDGQICLDANLLMTNMRKIFNWLKCQESDFPHPDTLPPVSFDNSIFDVVEGATKNLLQHFKRQSTGSRIKPKLQGILQKIHQALIQSTLDIEWTSDEQEIKNRVLQVIENRELQTYKRETKQLWDDYRSHHNEKEMLAQLDELFIDNELYQDLDGNNLESIRKVIKAEDIELVCYEWFYPETQRP</sequence>
<organism evidence="5 6">
    <name type="scientific">Roseofilum acuticapitatum BLCC-M154</name>
    <dbReference type="NCBI Taxonomy" id="3022444"/>
    <lineage>
        <taxon>Bacteria</taxon>
        <taxon>Bacillati</taxon>
        <taxon>Cyanobacteriota</taxon>
        <taxon>Cyanophyceae</taxon>
        <taxon>Desertifilales</taxon>
        <taxon>Desertifilaceae</taxon>
        <taxon>Roseofilum</taxon>
        <taxon>Roseofilum acuticapitatum</taxon>
    </lineage>
</organism>
<feature type="coiled-coil region" evidence="2">
    <location>
        <begin position="780"/>
        <end position="833"/>
    </location>
</feature>
<name>A0ABT7APT6_9CYAN</name>
<keyword evidence="2" id="KW-0175">Coiled coil</keyword>
<feature type="domain" description="Helicase ATP-binding" evidence="3">
    <location>
        <begin position="245"/>
        <end position="393"/>
    </location>
</feature>
<protein>
    <submittedName>
        <fullName evidence="5">Helicase-related protein</fullName>
    </submittedName>
</protein>
<dbReference type="Gene3D" id="3.40.50.10810">
    <property type="entry name" value="Tandem AAA-ATPase domain"/>
    <property type="match status" value="2"/>
</dbReference>
<reference evidence="5 6" key="1">
    <citation type="submission" date="2023-01" db="EMBL/GenBank/DDBJ databases">
        <title>Novel diversity within Roseofilum (Cyanobacteria; Desertifilaceae) from marine benthic mats with descriptions of four novel species.</title>
        <authorList>
            <person name="Wang Y."/>
            <person name="Berthold D.E."/>
            <person name="Hu J."/>
            <person name="Lefler F.W."/>
            <person name="Laughinghouse H.D. IV."/>
        </authorList>
    </citation>
    <scope>NUCLEOTIDE SEQUENCE [LARGE SCALE GENOMIC DNA]</scope>
    <source>
        <strain evidence="5 6">BLCC-M154</strain>
    </source>
</reference>
<keyword evidence="5" id="KW-0067">ATP-binding</keyword>
<keyword evidence="5" id="KW-0347">Helicase</keyword>
<feature type="domain" description="Helicase C-terminal" evidence="4">
    <location>
        <begin position="635"/>
        <end position="805"/>
    </location>
</feature>
<dbReference type="GO" id="GO:0004386">
    <property type="term" value="F:helicase activity"/>
    <property type="evidence" value="ECO:0007669"/>
    <property type="project" value="UniProtKB-KW"/>
</dbReference>
<dbReference type="Pfam" id="PF13091">
    <property type="entry name" value="PLDc_2"/>
    <property type="match status" value="1"/>
</dbReference>
<dbReference type="InterPro" id="IPR027417">
    <property type="entry name" value="P-loop_NTPase"/>
</dbReference>
<dbReference type="Gene3D" id="3.40.50.300">
    <property type="entry name" value="P-loop containing nucleotide triphosphate hydrolases"/>
    <property type="match status" value="1"/>
</dbReference>
<dbReference type="Pfam" id="PF00271">
    <property type="entry name" value="Helicase_C"/>
    <property type="match status" value="1"/>
</dbReference>
<proteinExistence type="predicted"/>
<dbReference type="PANTHER" id="PTHR45766">
    <property type="entry name" value="DNA ANNEALING HELICASE AND ENDONUCLEASE ZRANB3 FAMILY MEMBER"/>
    <property type="match status" value="1"/>
</dbReference>
<dbReference type="SUPFAM" id="SSF52540">
    <property type="entry name" value="P-loop containing nucleoside triphosphate hydrolases"/>
    <property type="match status" value="2"/>
</dbReference>
<evidence type="ECO:0000256" key="1">
    <source>
        <dbReference type="ARBA" id="ARBA00022801"/>
    </source>
</evidence>
<dbReference type="CDD" id="cd18793">
    <property type="entry name" value="SF2_C_SNF"/>
    <property type="match status" value="1"/>
</dbReference>
<dbReference type="Pfam" id="PF00176">
    <property type="entry name" value="SNF2-rel_dom"/>
    <property type="match status" value="1"/>
</dbReference>
<dbReference type="InterPro" id="IPR025202">
    <property type="entry name" value="PLD-like_dom"/>
</dbReference>
<dbReference type="SUPFAM" id="SSF56024">
    <property type="entry name" value="Phospholipase D/nuclease"/>
    <property type="match status" value="1"/>
</dbReference>
<evidence type="ECO:0000259" key="4">
    <source>
        <dbReference type="PROSITE" id="PS51194"/>
    </source>
</evidence>
<dbReference type="Gene3D" id="3.30.870.10">
    <property type="entry name" value="Endonuclease Chain A"/>
    <property type="match status" value="1"/>
</dbReference>
<dbReference type="PROSITE" id="PS51192">
    <property type="entry name" value="HELICASE_ATP_BIND_1"/>
    <property type="match status" value="1"/>
</dbReference>
<dbReference type="InterPro" id="IPR038718">
    <property type="entry name" value="SNF2-like_sf"/>
</dbReference>
<dbReference type="EMBL" id="JAQOSP010000039">
    <property type="protein sequence ID" value="MDJ1168910.1"/>
    <property type="molecule type" value="Genomic_DNA"/>
</dbReference>
<evidence type="ECO:0000313" key="6">
    <source>
        <dbReference type="Proteomes" id="UP001235303"/>
    </source>
</evidence>
<dbReference type="SMART" id="SM00487">
    <property type="entry name" value="DEXDc"/>
    <property type="match status" value="1"/>
</dbReference>
<dbReference type="PANTHER" id="PTHR45766:SF6">
    <property type="entry name" value="SWI_SNF-RELATED MATRIX-ASSOCIATED ACTIN-DEPENDENT REGULATOR OF CHROMATIN SUBFAMILY A-LIKE PROTEIN 1"/>
    <property type="match status" value="1"/>
</dbReference>
<dbReference type="InterPro" id="IPR014001">
    <property type="entry name" value="Helicase_ATP-bd"/>
</dbReference>
<keyword evidence="5" id="KW-0547">Nucleotide-binding</keyword>
<dbReference type="InterPro" id="IPR000330">
    <property type="entry name" value="SNF2_N"/>
</dbReference>
<evidence type="ECO:0000256" key="2">
    <source>
        <dbReference type="SAM" id="Coils"/>
    </source>
</evidence>
<gene>
    <name evidence="5" type="ORF">PMG71_05680</name>
</gene>